<dbReference type="EMBL" id="CP025781">
    <property type="protein sequence ID" value="QBC44640.1"/>
    <property type="molecule type" value="Genomic_DNA"/>
</dbReference>
<dbReference type="PANTHER" id="PTHR31459">
    <property type="match status" value="1"/>
</dbReference>
<dbReference type="Pfam" id="PF03168">
    <property type="entry name" value="LEA_2"/>
    <property type="match status" value="1"/>
</dbReference>
<evidence type="ECO:0000259" key="3">
    <source>
        <dbReference type="SMART" id="SM00769"/>
    </source>
</evidence>
<gene>
    <name evidence="4" type="ORF">C1H71_14630</name>
</gene>
<organism evidence="4 5">
    <name type="scientific">Iodobacter fluviatilis</name>
    <dbReference type="NCBI Taxonomy" id="537"/>
    <lineage>
        <taxon>Bacteria</taxon>
        <taxon>Pseudomonadati</taxon>
        <taxon>Pseudomonadota</taxon>
        <taxon>Betaproteobacteria</taxon>
        <taxon>Neisseriales</taxon>
        <taxon>Chitinibacteraceae</taxon>
        <taxon>Iodobacter</taxon>
    </lineage>
</organism>
<comment type="similarity">
    <text evidence="1">Belongs to the LEA type 2 family.</text>
</comment>
<evidence type="ECO:0000313" key="4">
    <source>
        <dbReference type="EMBL" id="QBC44640.1"/>
    </source>
</evidence>
<dbReference type="InterPro" id="IPR013990">
    <property type="entry name" value="WHy-dom"/>
</dbReference>
<dbReference type="Proteomes" id="UP000515917">
    <property type="component" value="Chromosome"/>
</dbReference>
<dbReference type="SUPFAM" id="SSF117070">
    <property type="entry name" value="LEA14-like"/>
    <property type="match status" value="1"/>
</dbReference>
<dbReference type="GO" id="GO:0009269">
    <property type="term" value="P:response to desiccation"/>
    <property type="evidence" value="ECO:0007669"/>
    <property type="project" value="InterPro"/>
</dbReference>
<dbReference type="KEGG" id="ifl:C1H71_14630"/>
<evidence type="ECO:0000256" key="2">
    <source>
        <dbReference type="SAM" id="SignalP"/>
    </source>
</evidence>
<dbReference type="PROSITE" id="PS51257">
    <property type="entry name" value="PROKAR_LIPOPROTEIN"/>
    <property type="match status" value="1"/>
</dbReference>
<keyword evidence="5" id="KW-1185">Reference proteome</keyword>
<evidence type="ECO:0000313" key="5">
    <source>
        <dbReference type="Proteomes" id="UP000515917"/>
    </source>
</evidence>
<feature type="signal peptide" evidence="2">
    <location>
        <begin position="1"/>
        <end position="19"/>
    </location>
</feature>
<reference evidence="4 5" key="1">
    <citation type="submission" date="2018-01" db="EMBL/GenBank/DDBJ databases">
        <title>Genome sequence of Iodobacter sp. strain PCH194 isolated from Indian Trans-Himalaya.</title>
        <authorList>
            <person name="Kumar V."/>
            <person name="Thakur V."/>
            <person name="Kumar S."/>
            <person name="Singh D."/>
        </authorList>
    </citation>
    <scope>NUCLEOTIDE SEQUENCE [LARGE SCALE GENOMIC DNA]</scope>
    <source>
        <strain evidence="4 5">PCH194</strain>
    </source>
</reference>
<feature type="chain" id="PRO_5028843135" description="Water stress and hypersensitive response domain-containing protein" evidence="2">
    <location>
        <begin position="20"/>
        <end position="152"/>
    </location>
</feature>
<dbReference type="InterPro" id="IPR045043">
    <property type="entry name" value="Lea14-like"/>
</dbReference>
<dbReference type="PANTHER" id="PTHR31459:SF2">
    <property type="entry name" value="OS03G0843300 PROTEIN"/>
    <property type="match status" value="1"/>
</dbReference>
<dbReference type="AlphaFoldDB" id="A0A7G3GAT5"/>
<dbReference type="RefSeq" id="WP_130107171.1">
    <property type="nucleotide sequence ID" value="NZ_CP025781.1"/>
</dbReference>
<protein>
    <recommendedName>
        <fullName evidence="3">Water stress and hypersensitive response domain-containing protein</fullName>
    </recommendedName>
</protein>
<name>A0A7G3GAT5_9NEIS</name>
<dbReference type="SMART" id="SM00769">
    <property type="entry name" value="WHy"/>
    <property type="match status" value="1"/>
</dbReference>
<proteinExistence type="inferred from homology"/>
<sequence>MFKQCIKLLACLGLLLGLAACGSLPTDLEKPTVSLAGISVAEVSLLEQQFILNLRVNNPNNIDIPLNGLNINLEVNDKPFANGVSNEATTLPRLGSAVVKLRVSTSLATFIQQFNVLQASGKPIAYRIKGKLFLPLRPDGISFERQGEVVLP</sequence>
<dbReference type="Gene3D" id="2.60.40.1820">
    <property type="match status" value="1"/>
</dbReference>
<evidence type="ECO:0000256" key="1">
    <source>
        <dbReference type="ARBA" id="ARBA00005960"/>
    </source>
</evidence>
<accession>A0A7G3GAT5</accession>
<keyword evidence="2" id="KW-0732">Signal</keyword>
<feature type="domain" description="Water stress and hypersensitive response" evidence="3">
    <location>
        <begin position="33"/>
        <end position="148"/>
    </location>
</feature>
<dbReference type="InterPro" id="IPR004864">
    <property type="entry name" value="LEA_2"/>
</dbReference>